<dbReference type="Proteomes" id="UP000245626">
    <property type="component" value="Unassembled WGS sequence"/>
</dbReference>
<gene>
    <name evidence="1" type="ORF">IE53DRAFT_339610</name>
</gene>
<reference evidence="1 2" key="1">
    <citation type="journal article" date="2018" name="Mol. Biol. Evol.">
        <title>Broad Genomic Sampling Reveals a Smut Pathogenic Ancestry of the Fungal Clade Ustilaginomycotina.</title>
        <authorList>
            <person name="Kijpornyongpan T."/>
            <person name="Mondo S.J."/>
            <person name="Barry K."/>
            <person name="Sandor L."/>
            <person name="Lee J."/>
            <person name="Lipzen A."/>
            <person name="Pangilinan J."/>
            <person name="LaButti K."/>
            <person name="Hainaut M."/>
            <person name="Henrissat B."/>
            <person name="Grigoriev I.V."/>
            <person name="Spatafora J.W."/>
            <person name="Aime M.C."/>
        </authorList>
    </citation>
    <scope>NUCLEOTIDE SEQUENCE [LARGE SCALE GENOMIC DNA]</scope>
    <source>
        <strain evidence="1 2">SA 807</strain>
    </source>
</reference>
<organism evidence="1 2">
    <name type="scientific">Violaceomyces palustris</name>
    <dbReference type="NCBI Taxonomy" id="1673888"/>
    <lineage>
        <taxon>Eukaryota</taxon>
        <taxon>Fungi</taxon>
        <taxon>Dikarya</taxon>
        <taxon>Basidiomycota</taxon>
        <taxon>Ustilaginomycotina</taxon>
        <taxon>Ustilaginomycetes</taxon>
        <taxon>Violaceomycetales</taxon>
        <taxon>Violaceomycetaceae</taxon>
        <taxon>Violaceomyces</taxon>
    </lineage>
</organism>
<sequence>MAGALSGFTVDVLFYPIDTIKTRLQSSQGFLAAGGFKGVYRGIGSTALGSAPGASIFFVTYERMKSKISKELPDIFGESGSFGPPGLHMVSASIAEVAACMIRVPTEVVKSRQQTSTYGSKTTTFQAFRTVFKESGIRGYYRGFAGTVGREIPFTCIQFPLYENLKLQMSRSSLFGNDKVSKEGKSQAQLVRELPTWQAGLAGSVAGAIAAGLTTPLDVVKTRIMLHRLPPGVNTKILPTLRHIAKNEGAKALFSGFVPRTLWIGFGGAVFLGTFDAGVKVLDG</sequence>
<dbReference type="EMBL" id="KZ819747">
    <property type="protein sequence ID" value="PWN52991.1"/>
    <property type="molecule type" value="Genomic_DNA"/>
</dbReference>
<keyword evidence="2" id="KW-1185">Reference proteome</keyword>
<accession>A0ACD0P4J7</accession>
<proteinExistence type="predicted"/>
<protein>
    <submittedName>
        <fullName evidence="1">Mitochondrial carrier</fullName>
    </submittedName>
</protein>
<name>A0ACD0P4J7_9BASI</name>
<evidence type="ECO:0000313" key="1">
    <source>
        <dbReference type="EMBL" id="PWN52991.1"/>
    </source>
</evidence>
<evidence type="ECO:0000313" key="2">
    <source>
        <dbReference type="Proteomes" id="UP000245626"/>
    </source>
</evidence>